<feature type="compositionally biased region" description="Pro residues" evidence="1">
    <location>
        <begin position="48"/>
        <end position="66"/>
    </location>
</feature>
<proteinExistence type="predicted"/>
<keyword evidence="5" id="KW-1185">Reference proteome</keyword>
<keyword evidence="2" id="KW-0472">Membrane</keyword>
<sequence>MARRSIEGDGNVVDGTQPAGGAGAERDPWAPPPEEKTSLDKGARPGPGEQPQPPSYQPPPAYPQPPSVHDQATMAALPSDGFAPPGQGTPGFGAPTYGAPGTPPPGWSDSAVPPPPFAPTGPGPGQQGPPAPGGYGYPAYPQGYGWPGMQPPPQNGMGTAAMVLGILSCCLFCIYGVVSLILGVLAVIFAIKGKRRADRGEATNRGQAQSGLITGIIGIVLGLATIALLIVGIAIAVNNDNDSGTDDGSYYDSAPGVSAPLLAQG</sequence>
<feature type="compositionally biased region" description="Pro residues" evidence="1">
    <location>
        <begin position="101"/>
        <end position="132"/>
    </location>
</feature>
<keyword evidence="2" id="KW-0812">Transmembrane</keyword>
<feature type="domain" description="DUF4190" evidence="3">
    <location>
        <begin position="157"/>
        <end position="223"/>
    </location>
</feature>
<feature type="transmembrane region" description="Helical" evidence="2">
    <location>
        <begin position="212"/>
        <end position="237"/>
    </location>
</feature>
<dbReference type="Proteomes" id="UP001160499">
    <property type="component" value="Unassembled WGS sequence"/>
</dbReference>
<accession>A0ABT6LZZ5</accession>
<comment type="caution">
    <text evidence="4">The sequence shown here is derived from an EMBL/GenBank/DDBJ whole genome shotgun (WGS) entry which is preliminary data.</text>
</comment>
<dbReference type="Pfam" id="PF13828">
    <property type="entry name" value="DUF4190"/>
    <property type="match status" value="1"/>
</dbReference>
<keyword evidence="2" id="KW-1133">Transmembrane helix</keyword>
<dbReference type="InterPro" id="IPR025241">
    <property type="entry name" value="DUF4190"/>
</dbReference>
<dbReference type="RefSeq" id="WP_280882568.1">
    <property type="nucleotide sequence ID" value="NZ_JARXVH010000027.1"/>
</dbReference>
<feature type="region of interest" description="Disordered" evidence="1">
    <location>
        <begin position="1"/>
        <end position="136"/>
    </location>
</feature>
<evidence type="ECO:0000313" key="5">
    <source>
        <dbReference type="Proteomes" id="UP001160499"/>
    </source>
</evidence>
<evidence type="ECO:0000256" key="1">
    <source>
        <dbReference type="SAM" id="MobiDB-lite"/>
    </source>
</evidence>
<reference evidence="4 5" key="1">
    <citation type="submission" date="2023-04" db="EMBL/GenBank/DDBJ databases">
        <title>Forest soil microbial communities from Buena Vista Peninsula, Colon Province, Panama.</title>
        <authorList>
            <person name="Bouskill N."/>
        </authorList>
    </citation>
    <scope>NUCLEOTIDE SEQUENCE [LARGE SCALE GENOMIC DNA]</scope>
    <source>
        <strain evidence="4 5">GGS1</strain>
    </source>
</reference>
<evidence type="ECO:0000259" key="3">
    <source>
        <dbReference type="Pfam" id="PF13828"/>
    </source>
</evidence>
<evidence type="ECO:0000256" key="2">
    <source>
        <dbReference type="SAM" id="Phobius"/>
    </source>
</evidence>
<feature type="compositionally biased region" description="Basic and acidic residues" evidence="1">
    <location>
        <begin position="24"/>
        <end position="43"/>
    </location>
</feature>
<feature type="transmembrane region" description="Helical" evidence="2">
    <location>
        <begin position="160"/>
        <end position="191"/>
    </location>
</feature>
<organism evidence="4 5">
    <name type="scientific">Streptomyces pseudovenezuelae</name>
    <dbReference type="NCBI Taxonomy" id="67350"/>
    <lineage>
        <taxon>Bacteria</taxon>
        <taxon>Bacillati</taxon>
        <taxon>Actinomycetota</taxon>
        <taxon>Actinomycetes</taxon>
        <taxon>Kitasatosporales</taxon>
        <taxon>Streptomycetaceae</taxon>
        <taxon>Streptomyces</taxon>
        <taxon>Streptomyces aurantiacus group</taxon>
    </lineage>
</organism>
<gene>
    <name evidence="4" type="ORF">M2283_009230</name>
</gene>
<name>A0ABT6LZZ5_9ACTN</name>
<evidence type="ECO:0000313" key="4">
    <source>
        <dbReference type="EMBL" id="MDH6221883.1"/>
    </source>
</evidence>
<dbReference type="EMBL" id="JARXVH010000027">
    <property type="protein sequence ID" value="MDH6221883.1"/>
    <property type="molecule type" value="Genomic_DNA"/>
</dbReference>
<protein>
    <recommendedName>
        <fullName evidence="3">DUF4190 domain-containing protein</fullName>
    </recommendedName>
</protein>